<evidence type="ECO:0000313" key="3">
    <source>
        <dbReference type="EMBL" id="PPJ52351.1"/>
    </source>
</evidence>
<feature type="compositionally biased region" description="Acidic residues" evidence="1">
    <location>
        <begin position="325"/>
        <end position="337"/>
    </location>
</feature>
<sequence>MAYSAYSAYTQQAVNDSPIPSPCIYSLPSQPAGPGFLSSKPSSIGGRIGFRVDHSACGTGTKYTNGLYPRLYDEDIGRTPPTLSLAHHHLLWKSRLAGPFVSVWRSWTRALRWARYLQKKGCTEIVVHIIDLDAIPPENTIYDANLIVQELHRRDRARDLDAKNHFEELLILNGVHESVGAVIGSLPAGSDNTKIASNFANVLLPREVYDIVVDIWEKAASMSEEAHRLQQEQQQEEGECYSSAASSVATTAVPMHYTSATTTTYDWAESHCGYYTPSTYSSSPTSTTGSPTTPSLSHSHTLSDSSTSTLFSRRTYSVSSSTLSEEGEIADDNDDQTDSSPASSASPGTSVGKLPEPAHSAAAKANATTPQQQQGTFSCPPPPPAVSTLFDTLLSRLYTDMHLRRGYVDSLKLMELVIAMCTDFASASSTSPTSCASAGHASHSKTTTMAPKLNAAMPPWRQQTERCMADAEERTRKDSVWTNASSYASSPVQGRGSVVG</sequence>
<reference evidence="4" key="1">
    <citation type="journal article" date="2017" name="bioRxiv">
        <title>Conservation of a gene cluster reveals novel cercosporin biosynthetic mechanisms and extends production to the genus Colletotrichum.</title>
        <authorList>
            <person name="de Jonge R."/>
            <person name="Ebert M.K."/>
            <person name="Huitt-Roehl C.R."/>
            <person name="Pal P."/>
            <person name="Suttle J.C."/>
            <person name="Spanner R.E."/>
            <person name="Neubauer J.D."/>
            <person name="Jurick W.M.II."/>
            <person name="Stott K.A."/>
            <person name="Secor G.A."/>
            <person name="Thomma B.P.H.J."/>
            <person name="Van de Peer Y."/>
            <person name="Townsend C.A."/>
            <person name="Bolton M.D."/>
        </authorList>
    </citation>
    <scope>NUCLEOTIDE SEQUENCE [LARGE SCALE GENOMIC DNA]</scope>
    <source>
        <strain evidence="4">CBS538.71</strain>
    </source>
</reference>
<accession>A0A2S6BY22</accession>
<dbReference type="InterPro" id="IPR056009">
    <property type="entry name" value="DUF7587"/>
</dbReference>
<evidence type="ECO:0000259" key="2">
    <source>
        <dbReference type="Pfam" id="PF24494"/>
    </source>
</evidence>
<dbReference type="Pfam" id="PF24494">
    <property type="entry name" value="DUF7587"/>
    <property type="match status" value="1"/>
</dbReference>
<feature type="compositionally biased region" description="Low complexity" evidence="1">
    <location>
        <begin position="358"/>
        <end position="374"/>
    </location>
</feature>
<gene>
    <name evidence="3" type="ORF">CBER1_09849</name>
</gene>
<feature type="region of interest" description="Disordered" evidence="1">
    <location>
        <begin position="278"/>
        <end position="383"/>
    </location>
</feature>
<feature type="compositionally biased region" description="Basic and acidic residues" evidence="1">
    <location>
        <begin position="463"/>
        <end position="479"/>
    </location>
</feature>
<evidence type="ECO:0000313" key="4">
    <source>
        <dbReference type="Proteomes" id="UP000237631"/>
    </source>
</evidence>
<organism evidence="3 4">
    <name type="scientific">Cercospora berteroae</name>
    <dbReference type="NCBI Taxonomy" id="357750"/>
    <lineage>
        <taxon>Eukaryota</taxon>
        <taxon>Fungi</taxon>
        <taxon>Dikarya</taxon>
        <taxon>Ascomycota</taxon>
        <taxon>Pezizomycotina</taxon>
        <taxon>Dothideomycetes</taxon>
        <taxon>Dothideomycetidae</taxon>
        <taxon>Mycosphaerellales</taxon>
        <taxon>Mycosphaerellaceae</taxon>
        <taxon>Cercospora</taxon>
    </lineage>
</organism>
<dbReference type="OrthoDB" id="3647785at2759"/>
<proteinExistence type="predicted"/>
<dbReference type="AlphaFoldDB" id="A0A2S6BY22"/>
<dbReference type="EMBL" id="PNEN01001704">
    <property type="protein sequence ID" value="PPJ52351.1"/>
    <property type="molecule type" value="Genomic_DNA"/>
</dbReference>
<comment type="caution">
    <text evidence="3">The sequence shown here is derived from an EMBL/GenBank/DDBJ whole genome shotgun (WGS) entry which is preliminary data.</text>
</comment>
<feature type="compositionally biased region" description="Low complexity" evidence="1">
    <location>
        <begin position="278"/>
        <end position="317"/>
    </location>
</feature>
<keyword evidence="4" id="KW-1185">Reference proteome</keyword>
<dbReference type="Proteomes" id="UP000237631">
    <property type="component" value="Unassembled WGS sequence"/>
</dbReference>
<feature type="compositionally biased region" description="Polar residues" evidence="1">
    <location>
        <begin position="480"/>
        <end position="492"/>
    </location>
</feature>
<protein>
    <recommendedName>
        <fullName evidence="2">DUF7587 domain-containing protein</fullName>
    </recommendedName>
</protein>
<feature type="region of interest" description="Disordered" evidence="1">
    <location>
        <begin position="432"/>
        <end position="500"/>
    </location>
</feature>
<feature type="domain" description="DUF7587" evidence="2">
    <location>
        <begin position="83"/>
        <end position="177"/>
    </location>
</feature>
<evidence type="ECO:0000256" key="1">
    <source>
        <dbReference type="SAM" id="MobiDB-lite"/>
    </source>
</evidence>
<name>A0A2S6BY22_9PEZI</name>